<feature type="region of interest" description="Disordered" evidence="2">
    <location>
        <begin position="183"/>
        <end position="204"/>
    </location>
</feature>
<dbReference type="RefSeq" id="WP_121846653.1">
    <property type="nucleotide sequence ID" value="NZ_PHOA01000114.1"/>
</dbReference>
<keyword evidence="4" id="KW-0489">Methyltransferase</keyword>
<name>A0A3L9LVP3_9MICC</name>
<dbReference type="InterPro" id="IPR029063">
    <property type="entry name" value="SAM-dependent_MTases_sf"/>
</dbReference>
<gene>
    <name evidence="4" type="ORF">EAE32_00730</name>
</gene>
<evidence type="ECO:0000259" key="3">
    <source>
        <dbReference type="Pfam" id="PF13649"/>
    </source>
</evidence>
<reference evidence="4 5" key="1">
    <citation type="submission" date="2018-10" db="EMBL/GenBank/DDBJ databases">
        <title>Kocuria tytonicola, new bacteria from the preen glands of American barn owls (Tyto furcata).</title>
        <authorList>
            <person name="Braun M.S."/>
            <person name="Wang E."/>
            <person name="Zimmermann S."/>
            <person name="Boutin S."/>
            <person name="Wagner H."/>
            <person name="Wink M."/>
        </authorList>
    </citation>
    <scope>NUCLEOTIDE SEQUENCE [LARGE SCALE GENOMIC DNA]</scope>
    <source>
        <strain evidence="4 5">473</strain>
    </source>
</reference>
<dbReference type="CDD" id="cd02440">
    <property type="entry name" value="AdoMet_MTases"/>
    <property type="match status" value="1"/>
</dbReference>
<dbReference type="Proteomes" id="UP000277871">
    <property type="component" value="Unassembled WGS sequence"/>
</dbReference>
<dbReference type="PANTHER" id="PTHR43861">
    <property type="entry name" value="TRANS-ACONITATE 2-METHYLTRANSFERASE-RELATED"/>
    <property type="match status" value="1"/>
</dbReference>
<dbReference type="EMBL" id="RDEX01000001">
    <property type="protein sequence ID" value="RLY93811.1"/>
    <property type="molecule type" value="Genomic_DNA"/>
</dbReference>
<dbReference type="InterPro" id="IPR041698">
    <property type="entry name" value="Methyltransf_25"/>
</dbReference>
<keyword evidence="5" id="KW-1185">Reference proteome</keyword>
<proteinExistence type="predicted"/>
<organism evidence="4 5">
    <name type="scientific">Kocuria tytonicola</name>
    <dbReference type="NCBI Taxonomy" id="2055946"/>
    <lineage>
        <taxon>Bacteria</taxon>
        <taxon>Bacillati</taxon>
        <taxon>Actinomycetota</taxon>
        <taxon>Actinomycetes</taxon>
        <taxon>Micrococcales</taxon>
        <taxon>Micrococcaceae</taxon>
        <taxon>Kocuria</taxon>
    </lineage>
</organism>
<feature type="compositionally biased region" description="Basic and acidic residues" evidence="2">
    <location>
        <begin position="193"/>
        <end position="204"/>
    </location>
</feature>
<dbReference type="OrthoDB" id="9786503at2"/>
<feature type="domain" description="Methyltransferase" evidence="3">
    <location>
        <begin position="47"/>
        <end position="137"/>
    </location>
</feature>
<dbReference type="GO" id="GO:0032259">
    <property type="term" value="P:methylation"/>
    <property type="evidence" value="ECO:0007669"/>
    <property type="project" value="UniProtKB-KW"/>
</dbReference>
<accession>A0A3L9LVP3</accession>
<dbReference type="SUPFAM" id="SSF53335">
    <property type="entry name" value="S-adenosyl-L-methionine-dependent methyltransferases"/>
    <property type="match status" value="1"/>
</dbReference>
<protein>
    <submittedName>
        <fullName evidence="4">Class I SAM-dependent methyltransferase</fullName>
    </submittedName>
</protein>
<dbReference type="PANTHER" id="PTHR43861:SF3">
    <property type="entry name" value="PUTATIVE (AFU_ORTHOLOGUE AFUA_2G14390)-RELATED"/>
    <property type="match status" value="1"/>
</dbReference>
<dbReference type="Pfam" id="PF13649">
    <property type="entry name" value="Methyltransf_25"/>
    <property type="match status" value="1"/>
</dbReference>
<evidence type="ECO:0000256" key="1">
    <source>
        <dbReference type="ARBA" id="ARBA00022679"/>
    </source>
</evidence>
<dbReference type="GO" id="GO:0008168">
    <property type="term" value="F:methyltransferase activity"/>
    <property type="evidence" value="ECO:0007669"/>
    <property type="project" value="UniProtKB-KW"/>
</dbReference>
<sequence>MTHEKPSEETPRTAADWDERYGTTVLWSGDPNGSLLAVVPELTPGTVLDVGCGEGADAVWLAGHGWTVTALDVSRVAVERGRARAEAAGVAVTWAVAGFGERALGQFDLVSAQYPAIPRHHGTRVEEDFAAAVAPGGRLLFVHHEMDEVPPAAAAQDYVMPQHMVDHLRAAGWEIERDEIRERHVSGGAGHGHTRDRVVLARTP</sequence>
<keyword evidence="1 4" id="KW-0808">Transferase</keyword>
<evidence type="ECO:0000256" key="2">
    <source>
        <dbReference type="SAM" id="MobiDB-lite"/>
    </source>
</evidence>
<dbReference type="Gene3D" id="3.40.50.150">
    <property type="entry name" value="Vaccinia Virus protein VP39"/>
    <property type="match status" value="1"/>
</dbReference>
<evidence type="ECO:0000313" key="5">
    <source>
        <dbReference type="Proteomes" id="UP000277871"/>
    </source>
</evidence>
<comment type="caution">
    <text evidence="4">The sequence shown here is derived from an EMBL/GenBank/DDBJ whole genome shotgun (WGS) entry which is preliminary data.</text>
</comment>
<evidence type="ECO:0000313" key="4">
    <source>
        <dbReference type="EMBL" id="RLY93811.1"/>
    </source>
</evidence>
<dbReference type="AlphaFoldDB" id="A0A3L9LVP3"/>